<dbReference type="OrthoDB" id="4548523at2"/>
<name>A0A4R4VSF1_9PSEU</name>
<dbReference type="AlphaFoldDB" id="A0A4R4VSF1"/>
<proteinExistence type="predicted"/>
<dbReference type="InterPro" id="IPR034660">
    <property type="entry name" value="DinB/YfiT-like"/>
</dbReference>
<evidence type="ECO:0000313" key="2">
    <source>
        <dbReference type="Proteomes" id="UP000295674"/>
    </source>
</evidence>
<evidence type="ECO:0000313" key="1">
    <source>
        <dbReference type="EMBL" id="TDD08928.1"/>
    </source>
</evidence>
<dbReference type="Pfam" id="PF04978">
    <property type="entry name" value="MST"/>
    <property type="match status" value="1"/>
</dbReference>
<keyword evidence="2" id="KW-1185">Reference proteome</keyword>
<dbReference type="InterPro" id="IPR007061">
    <property type="entry name" value="MST-like"/>
</dbReference>
<sequence>MTASNTALDVEKADLLAELATVRGQLLNTVRGLTDEQLGERPTKSELCLGGIVKHVASTEESWLRFITDGSSAMSFALPDGVTWGDIEAGTAREYPQWMTDRINDFQMLPGDSLEGIVQRCEDVAARTEEIVTALPDLLITHPVPDAPWNEPGTELSARRVLLHVISEIAQHAGHADIIRETIDGQTTT</sequence>
<dbReference type="SUPFAM" id="SSF109854">
    <property type="entry name" value="DinB/YfiT-like putative metalloenzymes"/>
    <property type="match status" value="1"/>
</dbReference>
<dbReference type="Proteomes" id="UP000295674">
    <property type="component" value="Unassembled WGS sequence"/>
</dbReference>
<dbReference type="RefSeq" id="WP_132672798.1">
    <property type="nucleotide sequence ID" value="NZ_SMKS01000005.1"/>
</dbReference>
<gene>
    <name evidence="1" type="ORF">E1181_05500</name>
</gene>
<protein>
    <submittedName>
        <fullName evidence="1">DinB family protein</fullName>
    </submittedName>
</protein>
<accession>A0A4R4VSF1</accession>
<dbReference type="Gene3D" id="1.20.120.450">
    <property type="entry name" value="dinb family like domain"/>
    <property type="match status" value="1"/>
</dbReference>
<reference evidence="1 2" key="1">
    <citation type="submission" date="2019-03" db="EMBL/GenBank/DDBJ databases">
        <title>Draft genome sequences of novel Actinobacteria.</title>
        <authorList>
            <person name="Sahin N."/>
            <person name="Ay H."/>
            <person name="Saygin H."/>
        </authorList>
    </citation>
    <scope>NUCLEOTIDE SEQUENCE [LARGE SCALE GENOMIC DNA]</scope>
    <source>
        <strain evidence="1 2">16K309</strain>
    </source>
</reference>
<dbReference type="EMBL" id="SMKS01000005">
    <property type="protein sequence ID" value="TDD08928.1"/>
    <property type="molecule type" value="Genomic_DNA"/>
</dbReference>
<comment type="caution">
    <text evidence="1">The sequence shown here is derived from an EMBL/GenBank/DDBJ whole genome shotgun (WGS) entry which is preliminary data.</text>
</comment>
<organism evidence="1 2">
    <name type="scientific">Saccharopolyspora terrae</name>
    <dbReference type="NCBI Taxonomy" id="2530384"/>
    <lineage>
        <taxon>Bacteria</taxon>
        <taxon>Bacillati</taxon>
        <taxon>Actinomycetota</taxon>
        <taxon>Actinomycetes</taxon>
        <taxon>Pseudonocardiales</taxon>
        <taxon>Pseudonocardiaceae</taxon>
        <taxon>Saccharopolyspora</taxon>
    </lineage>
</organism>